<accession>A0A8J7HMJ9</accession>
<dbReference type="Proteomes" id="UP000632766">
    <property type="component" value="Unassembled WGS sequence"/>
</dbReference>
<reference evidence="2 3" key="1">
    <citation type="journal article" date="2021" name="Int. J. Syst. Evol. Microbiol.">
        <title>Amazonocrinis nigriterrae gen. nov., sp. nov., Atlanticothrix silvestris gen. nov., sp. nov. and Dendronalium phyllosphericum gen. nov., sp. nov., nostocacean cyanobacteria from Brazilian environments.</title>
        <authorList>
            <person name="Alvarenga D.O."/>
            <person name="Andreote A.P.D."/>
            <person name="Branco L.H.Z."/>
            <person name="Delbaje E."/>
            <person name="Cruz R.B."/>
            <person name="Varani A.M."/>
            <person name="Fiore M.F."/>
        </authorList>
    </citation>
    <scope>NUCLEOTIDE SEQUENCE [LARGE SCALE GENOMIC DNA]</scope>
    <source>
        <strain evidence="2 3">CENA67</strain>
    </source>
</reference>
<sequence length="52" mass="6042">MFVGAYFFVLYPNQKIQQIKSNLVVEVDGAETRYQNLPLGKLCLSSSYPWRE</sequence>
<dbReference type="RefSeq" id="WP_214662486.1">
    <property type="nucleotide sequence ID" value="NZ_JAECZC010000012.1"/>
</dbReference>
<evidence type="ECO:0000313" key="3">
    <source>
        <dbReference type="Proteomes" id="UP000632766"/>
    </source>
</evidence>
<evidence type="ECO:0000313" key="2">
    <source>
        <dbReference type="EMBL" id="MBH8562421.1"/>
    </source>
</evidence>
<comment type="caution">
    <text evidence="2">The sequence shown here is derived from an EMBL/GenBank/DDBJ whole genome shotgun (WGS) entry which is preliminary data.</text>
</comment>
<dbReference type="AlphaFoldDB" id="A0A8J7HMJ9"/>
<dbReference type="EMBL" id="JAECZC010000012">
    <property type="protein sequence ID" value="MBH8562358.1"/>
    <property type="molecule type" value="Genomic_DNA"/>
</dbReference>
<dbReference type="EMBL" id="JAECZC010000012">
    <property type="protein sequence ID" value="MBH8562421.1"/>
    <property type="molecule type" value="Genomic_DNA"/>
</dbReference>
<organism evidence="2 3">
    <name type="scientific">Amazonocrinis nigriterrae CENA67</name>
    <dbReference type="NCBI Taxonomy" id="2794033"/>
    <lineage>
        <taxon>Bacteria</taxon>
        <taxon>Bacillati</taxon>
        <taxon>Cyanobacteriota</taxon>
        <taxon>Cyanophyceae</taxon>
        <taxon>Nostocales</taxon>
        <taxon>Nostocaceae</taxon>
        <taxon>Amazonocrinis</taxon>
        <taxon>Amazonocrinis nigriterrae</taxon>
    </lineage>
</organism>
<evidence type="ECO:0000313" key="1">
    <source>
        <dbReference type="EMBL" id="MBH8562358.1"/>
    </source>
</evidence>
<keyword evidence="3" id="KW-1185">Reference proteome</keyword>
<name>A0A8J7HMJ9_9NOST</name>
<proteinExistence type="predicted"/>
<gene>
    <name evidence="1" type="ORF">I8748_09260</name>
    <name evidence="2" type="ORF">I8748_09585</name>
</gene>
<protein>
    <submittedName>
        <fullName evidence="2">Uncharacterized protein</fullName>
    </submittedName>
</protein>